<dbReference type="EMBL" id="LR131271">
    <property type="protein sequence ID" value="VDR27709.1"/>
    <property type="molecule type" value="Genomic_DNA"/>
</dbReference>
<evidence type="ECO:0000313" key="1">
    <source>
        <dbReference type="EMBL" id="VDR27709.1"/>
    </source>
</evidence>
<dbReference type="Proteomes" id="UP000274346">
    <property type="component" value="Chromosome"/>
</dbReference>
<sequence length="138" mass="14501">MSKPAIGALVKELLAAGVLQESAMAASSGQGRPSVTLSLSPDAACAIGISLIDHQLVVVLMNGIGEKMAERHLTPEVEIPALIQQLAAEIADLLSSAAVNRQRLAGIGFASPPSLTPPSRFACSLRCWAGIRFRWRIC</sequence>
<dbReference type="KEGG" id="rtg:NCTC13098_04081"/>
<dbReference type="Gene3D" id="3.30.420.40">
    <property type="match status" value="1"/>
</dbReference>
<evidence type="ECO:0008006" key="3">
    <source>
        <dbReference type="Google" id="ProtNLM"/>
    </source>
</evidence>
<dbReference type="AlphaFoldDB" id="A0A3P8IZW8"/>
<dbReference type="SUPFAM" id="SSF53067">
    <property type="entry name" value="Actin-like ATPase domain"/>
    <property type="match status" value="1"/>
</dbReference>
<organism evidence="1 2">
    <name type="scientific">Raoultella terrigena</name>
    <name type="common">Klebsiella terrigena</name>
    <dbReference type="NCBI Taxonomy" id="577"/>
    <lineage>
        <taxon>Bacteria</taxon>
        <taxon>Pseudomonadati</taxon>
        <taxon>Pseudomonadota</taxon>
        <taxon>Gammaproteobacteria</taxon>
        <taxon>Enterobacterales</taxon>
        <taxon>Enterobacteriaceae</taxon>
        <taxon>Klebsiella/Raoultella group</taxon>
        <taxon>Raoultella</taxon>
    </lineage>
</organism>
<name>A0A3P8IZW8_RAOTE</name>
<dbReference type="InterPro" id="IPR036388">
    <property type="entry name" value="WH-like_DNA-bd_sf"/>
</dbReference>
<gene>
    <name evidence="1" type="ORF">NCTC13098_04081</name>
</gene>
<reference evidence="1 2" key="1">
    <citation type="submission" date="2018-12" db="EMBL/GenBank/DDBJ databases">
        <authorList>
            <consortium name="Pathogen Informatics"/>
        </authorList>
    </citation>
    <scope>NUCLEOTIDE SEQUENCE [LARGE SCALE GENOMIC DNA]</scope>
    <source>
        <strain evidence="1 2">NCTC13098</strain>
    </source>
</reference>
<proteinExistence type="predicted"/>
<dbReference type="InterPro" id="IPR043129">
    <property type="entry name" value="ATPase_NBD"/>
</dbReference>
<dbReference type="Gene3D" id="1.10.10.10">
    <property type="entry name" value="Winged helix-like DNA-binding domain superfamily/Winged helix DNA-binding domain"/>
    <property type="match status" value="1"/>
</dbReference>
<evidence type="ECO:0000313" key="2">
    <source>
        <dbReference type="Proteomes" id="UP000274346"/>
    </source>
</evidence>
<accession>A0A3P8IZW8</accession>
<protein>
    <recommendedName>
        <fullName evidence="3">Making large colonies protein</fullName>
    </recommendedName>
</protein>